<feature type="domain" description="CS" evidence="5">
    <location>
        <begin position="77"/>
        <end position="168"/>
    </location>
</feature>
<dbReference type="PANTHER" id="PTHR46733:SF4">
    <property type="entry name" value="HEAT SHOCK PROTEIN 21, CHLOROPLASTIC"/>
    <property type="match status" value="1"/>
</dbReference>
<proteinExistence type="inferred from homology"/>
<dbReference type="InterPro" id="IPR007052">
    <property type="entry name" value="CS_dom"/>
</dbReference>
<reference evidence="6" key="1">
    <citation type="journal article" date="2020" name="mSystems">
        <title>Genome- and Community-Level Interaction Insights into Carbon Utilization and Element Cycling Functions of Hydrothermarchaeota in Hydrothermal Sediment.</title>
        <authorList>
            <person name="Zhou Z."/>
            <person name="Liu Y."/>
            <person name="Xu W."/>
            <person name="Pan J."/>
            <person name="Luo Z.H."/>
            <person name="Li M."/>
        </authorList>
    </citation>
    <scope>NUCLEOTIDE SEQUENCE [LARGE SCALE GENOMIC DNA]</scope>
    <source>
        <strain evidence="6">SpSt-8</strain>
    </source>
</reference>
<evidence type="ECO:0000256" key="3">
    <source>
        <dbReference type="RuleBase" id="RU003616"/>
    </source>
</evidence>
<evidence type="ECO:0000259" key="5">
    <source>
        <dbReference type="PROSITE" id="PS51203"/>
    </source>
</evidence>
<organism evidence="6">
    <name type="scientific">Thermofilum pendens</name>
    <dbReference type="NCBI Taxonomy" id="2269"/>
    <lineage>
        <taxon>Archaea</taxon>
        <taxon>Thermoproteota</taxon>
        <taxon>Thermoprotei</taxon>
        <taxon>Thermofilales</taxon>
        <taxon>Thermofilaceae</taxon>
        <taxon>Thermofilum</taxon>
    </lineage>
</organism>
<evidence type="ECO:0000256" key="1">
    <source>
        <dbReference type="ARBA" id="ARBA00023016"/>
    </source>
</evidence>
<evidence type="ECO:0000259" key="4">
    <source>
        <dbReference type="PROSITE" id="PS01031"/>
    </source>
</evidence>
<evidence type="ECO:0000313" key="6">
    <source>
        <dbReference type="EMBL" id="HGB24711.1"/>
    </source>
</evidence>
<dbReference type="CDD" id="cd06464">
    <property type="entry name" value="ACD_sHsps-like"/>
    <property type="match status" value="1"/>
</dbReference>
<dbReference type="InterPro" id="IPR002068">
    <property type="entry name" value="A-crystallin/Hsp20_dom"/>
</dbReference>
<dbReference type="GO" id="GO:0009408">
    <property type="term" value="P:response to heat"/>
    <property type="evidence" value="ECO:0007669"/>
    <property type="project" value="InterPro"/>
</dbReference>
<dbReference type="Gene3D" id="2.60.40.790">
    <property type="match status" value="1"/>
</dbReference>
<protein>
    <submittedName>
        <fullName evidence="6">Hsp20/alpha crystallin family protein</fullName>
    </submittedName>
</protein>
<comment type="caution">
    <text evidence="6">The sequence shown here is derived from an EMBL/GenBank/DDBJ whole genome shotgun (WGS) entry which is preliminary data.</text>
</comment>
<gene>
    <name evidence="6" type="ORF">ENV88_01405</name>
</gene>
<comment type="similarity">
    <text evidence="2 3">Belongs to the small heat shock protein (HSP20) family.</text>
</comment>
<accession>A0A7C3SKH5</accession>
<name>A0A7C3SKH5_THEPE</name>
<dbReference type="EMBL" id="DTIB01000032">
    <property type="protein sequence ID" value="HGB24711.1"/>
    <property type="molecule type" value="Genomic_DNA"/>
</dbReference>
<dbReference type="Pfam" id="PF00011">
    <property type="entry name" value="HSP20"/>
    <property type="match status" value="1"/>
</dbReference>
<dbReference type="AlphaFoldDB" id="A0A7C3SKH5"/>
<dbReference type="InterPro" id="IPR008978">
    <property type="entry name" value="HSP20-like_chaperone"/>
</dbReference>
<sequence length="170" mass="19648">MSEFEEWFRRTRKLFEEMDKMIDEIMRESFSAFRGGGERVIGPYYYGFSITIGPDGVPRVREWGNIRPGIKPRISEAIEPFTDVIEEEDIVRIVMDMPGVEKEDINVEASETEVVVSAERGDRKYRKVVRLPCRVKPETAKATYKNGVLTVTLEKVEKEKKAKGLRVKVE</sequence>
<dbReference type="SUPFAM" id="SSF49764">
    <property type="entry name" value="HSP20-like chaperones"/>
    <property type="match status" value="1"/>
</dbReference>
<evidence type="ECO:0000256" key="2">
    <source>
        <dbReference type="PROSITE-ProRule" id="PRU00285"/>
    </source>
</evidence>
<keyword evidence="1" id="KW-0346">Stress response</keyword>
<dbReference type="InterPro" id="IPR044587">
    <property type="entry name" value="HSP21-like"/>
</dbReference>
<dbReference type="PROSITE" id="PS01031">
    <property type="entry name" value="SHSP"/>
    <property type="match status" value="1"/>
</dbReference>
<dbReference type="PROSITE" id="PS51203">
    <property type="entry name" value="CS"/>
    <property type="match status" value="1"/>
</dbReference>
<dbReference type="PANTHER" id="PTHR46733">
    <property type="entry name" value="26.5 KDA HEAT SHOCK PROTEIN, MITOCHONDRIAL"/>
    <property type="match status" value="1"/>
</dbReference>
<feature type="domain" description="SHSP" evidence="4">
    <location>
        <begin position="72"/>
        <end position="170"/>
    </location>
</feature>
<dbReference type="NCBIfam" id="NF041800">
    <property type="entry name" value="Hsp20"/>
    <property type="match status" value="1"/>
</dbReference>